<dbReference type="HOGENOM" id="CLU_1052316_0_0_9"/>
<dbReference type="Gene3D" id="1.10.10.10">
    <property type="entry name" value="Winged helix-like DNA-binding domain superfamily/Winged helix DNA-binding domain"/>
    <property type="match status" value="1"/>
</dbReference>
<keyword evidence="2" id="KW-1185">Reference proteome</keyword>
<dbReference type="InterPro" id="IPR036388">
    <property type="entry name" value="WH-like_DNA-bd_sf"/>
</dbReference>
<reference evidence="2" key="1">
    <citation type="journal article" date="2008" name="Genome Res.">
        <title>The genome of Pelotomaculum thermopropionicum reveals niche-associated evolution in anaerobic microbiota.</title>
        <authorList>
            <person name="Kosaka T."/>
            <person name="Kato S."/>
            <person name="Shimoyama T."/>
            <person name="Ishii S."/>
            <person name="Abe T."/>
            <person name="Watanabe K."/>
        </authorList>
    </citation>
    <scope>NUCLEOTIDE SEQUENCE [LARGE SCALE GENOMIC DNA]</scope>
    <source>
        <strain evidence="2">DSM 13744 / JCM 10971 / SI</strain>
    </source>
</reference>
<organism evidence="1 2">
    <name type="scientific">Pelotomaculum thermopropionicum (strain DSM 13744 / JCM 10971 / SI)</name>
    <dbReference type="NCBI Taxonomy" id="370438"/>
    <lineage>
        <taxon>Bacteria</taxon>
        <taxon>Bacillati</taxon>
        <taxon>Bacillota</taxon>
        <taxon>Clostridia</taxon>
        <taxon>Eubacteriales</taxon>
        <taxon>Desulfotomaculaceae</taxon>
        <taxon>Pelotomaculum</taxon>
    </lineage>
</organism>
<gene>
    <name evidence="1" type="ordered locus">PTH_2167</name>
</gene>
<dbReference type="eggNOG" id="ENOG50338RX">
    <property type="taxonomic scope" value="Bacteria"/>
</dbReference>
<dbReference type="AlphaFoldDB" id="A5D084"/>
<evidence type="ECO:0000313" key="1">
    <source>
        <dbReference type="EMBL" id="BAF60348.1"/>
    </source>
</evidence>
<evidence type="ECO:0000313" key="2">
    <source>
        <dbReference type="Proteomes" id="UP000006556"/>
    </source>
</evidence>
<protein>
    <submittedName>
        <fullName evidence="1">Putative transcriptional regulator</fullName>
    </submittedName>
</protein>
<accession>A5D084</accession>
<dbReference type="STRING" id="370438.PTH_2167"/>
<sequence>MSVYVRMYVEAVRSGLLAALGVERWATLCVLASHMDKNGICFPTQDQIAKELGVSRKTANKYINSLKEFTWNGSPIIKVEKVGNGFNNNNKYRILPTYQLAIFDGKVKEEARMSPHGYNQMSPEGYIQEEPTMSPGGYTNYIPISNGISDINKEEAEFMGDTVELNTAKDIVVYFCKKYREKYNVNYTVNWGRDIPTVKNKLIANYTPEQIKAIIDVIFEEYDDRWARDKYPRPTIGAISWLPNEALTILDRKKREAGRLEAAMAQEPPDADKLLAKMARWKEAVK</sequence>
<proteinExistence type="predicted"/>
<dbReference type="EMBL" id="AP009389">
    <property type="protein sequence ID" value="BAF60348.1"/>
    <property type="molecule type" value="Genomic_DNA"/>
</dbReference>
<dbReference type="Proteomes" id="UP000006556">
    <property type="component" value="Chromosome"/>
</dbReference>
<name>A5D084_PELTS</name>
<dbReference type="KEGG" id="pth:PTH_2167"/>
<dbReference type="Pfam" id="PF13730">
    <property type="entry name" value="HTH_36"/>
    <property type="match status" value="1"/>
</dbReference>